<evidence type="ECO:0000256" key="1">
    <source>
        <dbReference type="SAM" id="MobiDB-lite"/>
    </source>
</evidence>
<evidence type="ECO:0000313" key="4">
    <source>
        <dbReference type="Proteomes" id="UP000772434"/>
    </source>
</evidence>
<keyword evidence="2" id="KW-1133">Transmembrane helix</keyword>
<evidence type="ECO:0000313" key="3">
    <source>
        <dbReference type="EMBL" id="KAF9058570.1"/>
    </source>
</evidence>
<gene>
    <name evidence="3" type="ORF">BDP27DRAFT_1372419</name>
</gene>
<dbReference type="AlphaFoldDB" id="A0A9P5PAI3"/>
<feature type="transmembrane region" description="Helical" evidence="2">
    <location>
        <begin position="108"/>
        <end position="132"/>
    </location>
</feature>
<dbReference type="EMBL" id="JADNRY010000365">
    <property type="protein sequence ID" value="KAF9058570.1"/>
    <property type="molecule type" value="Genomic_DNA"/>
</dbReference>
<proteinExistence type="predicted"/>
<keyword evidence="2" id="KW-0472">Membrane</keyword>
<evidence type="ECO:0000256" key="2">
    <source>
        <dbReference type="SAM" id="Phobius"/>
    </source>
</evidence>
<reference evidence="3" key="1">
    <citation type="submission" date="2020-11" db="EMBL/GenBank/DDBJ databases">
        <authorList>
            <consortium name="DOE Joint Genome Institute"/>
            <person name="Ahrendt S."/>
            <person name="Riley R."/>
            <person name="Andreopoulos W."/>
            <person name="Labutti K."/>
            <person name="Pangilinan J."/>
            <person name="Ruiz-Duenas F.J."/>
            <person name="Barrasa J.M."/>
            <person name="Sanchez-Garcia M."/>
            <person name="Camarero S."/>
            <person name="Miyauchi S."/>
            <person name="Serrano A."/>
            <person name="Linde D."/>
            <person name="Babiker R."/>
            <person name="Drula E."/>
            <person name="Ayuso-Fernandez I."/>
            <person name="Pacheco R."/>
            <person name="Padilla G."/>
            <person name="Ferreira P."/>
            <person name="Barriuso J."/>
            <person name="Kellner H."/>
            <person name="Castanera R."/>
            <person name="Alfaro M."/>
            <person name="Ramirez L."/>
            <person name="Pisabarro A.G."/>
            <person name="Kuo A."/>
            <person name="Tritt A."/>
            <person name="Lipzen A."/>
            <person name="He G."/>
            <person name="Yan M."/>
            <person name="Ng V."/>
            <person name="Cullen D."/>
            <person name="Martin F."/>
            <person name="Rosso M.-N."/>
            <person name="Henrissat B."/>
            <person name="Hibbett D."/>
            <person name="Martinez A.T."/>
            <person name="Grigoriev I.V."/>
        </authorList>
    </citation>
    <scope>NUCLEOTIDE SEQUENCE</scope>
    <source>
        <strain evidence="3">AH 40177</strain>
    </source>
</reference>
<keyword evidence="4" id="KW-1185">Reference proteome</keyword>
<feature type="region of interest" description="Disordered" evidence="1">
    <location>
        <begin position="12"/>
        <end position="40"/>
    </location>
</feature>
<sequence>MYMITRISVRKNKHEKKIAQEERKSEINREEEGGKDPNDERDILLHATEYEMFIVLSSNSDQPLPYLHLLYYPHTTSHTSHTHTTPAFRRAHTFTTGRRQRHLRTRRSVPLGDLLCANANAHIAAAVVVWQMRKMKGMEWKL</sequence>
<comment type="caution">
    <text evidence="3">The sequence shown here is derived from an EMBL/GenBank/DDBJ whole genome shotgun (WGS) entry which is preliminary data.</text>
</comment>
<feature type="compositionally biased region" description="Basic and acidic residues" evidence="1">
    <location>
        <begin position="17"/>
        <end position="40"/>
    </location>
</feature>
<protein>
    <submittedName>
        <fullName evidence="3">Uncharacterized protein</fullName>
    </submittedName>
</protein>
<organism evidence="3 4">
    <name type="scientific">Rhodocollybia butyracea</name>
    <dbReference type="NCBI Taxonomy" id="206335"/>
    <lineage>
        <taxon>Eukaryota</taxon>
        <taxon>Fungi</taxon>
        <taxon>Dikarya</taxon>
        <taxon>Basidiomycota</taxon>
        <taxon>Agaricomycotina</taxon>
        <taxon>Agaricomycetes</taxon>
        <taxon>Agaricomycetidae</taxon>
        <taxon>Agaricales</taxon>
        <taxon>Marasmiineae</taxon>
        <taxon>Omphalotaceae</taxon>
        <taxon>Rhodocollybia</taxon>
    </lineage>
</organism>
<accession>A0A9P5PAI3</accession>
<name>A0A9P5PAI3_9AGAR</name>
<dbReference type="Proteomes" id="UP000772434">
    <property type="component" value="Unassembled WGS sequence"/>
</dbReference>
<keyword evidence="2" id="KW-0812">Transmembrane</keyword>